<feature type="region of interest" description="Disordered" evidence="6">
    <location>
        <begin position="1932"/>
        <end position="1952"/>
    </location>
</feature>
<gene>
    <name evidence="8" type="ORF">EGR_03088</name>
</gene>
<dbReference type="GO" id="GO:0006402">
    <property type="term" value="P:mRNA catabolic process"/>
    <property type="evidence" value="ECO:0007669"/>
    <property type="project" value="TreeGrafter"/>
</dbReference>
<dbReference type="InterPro" id="IPR022966">
    <property type="entry name" value="RNase_II/R_CS"/>
</dbReference>
<dbReference type="EMBL" id="APAU02000015">
    <property type="protein sequence ID" value="EUB62067.1"/>
    <property type="molecule type" value="Genomic_DNA"/>
</dbReference>
<dbReference type="Pfam" id="PF17216">
    <property type="entry name" value="Rrp44_CSD1"/>
    <property type="match status" value="1"/>
</dbReference>
<evidence type="ECO:0000256" key="2">
    <source>
        <dbReference type="ARBA" id="ARBA00022722"/>
    </source>
</evidence>
<dbReference type="Proteomes" id="UP000019149">
    <property type="component" value="Unassembled WGS sequence"/>
</dbReference>
<dbReference type="RefSeq" id="XP_024353263.1">
    <property type="nucleotide sequence ID" value="XM_024492337.1"/>
</dbReference>
<evidence type="ECO:0000256" key="4">
    <source>
        <dbReference type="ARBA" id="ARBA00022839"/>
    </source>
</evidence>
<reference evidence="8 9" key="1">
    <citation type="journal article" date="2013" name="Nat. Genet.">
        <title>The genome of the hydatid tapeworm Echinococcus granulosus.</title>
        <authorList>
            <person name="Zheng H."/>
            <person name="Zhang W."/>
            <person name="Zhang L."/>
            <person name="Zhang Z."/>
            <person name="Li J."/>
            <person name="Lu G."/>
            <person name="Zhu Y."/>
            <person name="Wang Y."/>
            <person name="Huang Y."/>
            <person name="Liu J."/>
            <person name="Kang H."/>
            <person name="Chen J."/>
            <person name="Wang L."/>
            <person name="Chen A."/>
            <person name="Yu S."/>
            <person name="Gao Z."/>
            <person name="Jin L."/>
            <person name="Gu W."/>
            <person name="Wang Z."/>
            <person name="Zhao L."/>
            <person name="Shi B."/>
            <person name="Wen H."/>
            <person name="Lin R."/>
            <person name="Jones M.K."/>
            <person name="Brejova B."/>
            <person name="Vinar T."/>
            <person name="Zhao G."/>
            <person name="McManus D.P."/>
            <person name="Chen Z."/>
            <person name="Zhou Y."/>
            <person name="Wang S."/>
        </authorList>
    </citation>
    <scope>NUCLEOTIDE SEQUENCE [LARGE SCALE GENOMIC DNA]</scope>
</reference>
<dbReference type="SUPFAM" id="SSF50249">
    <property type="entry name" value="Nucleic acid-binding proteins"/>
    <property type="match status" value="4"/>
</dbReference>
<dbReference type="GO" id="GO:0000932">
    <property type="term" value="C:P-body"/>
    <property type="evidence" value="ECO:0007669"/>
    <property type="project" value="TreeGrafter"/>
</dbReference>
<dbReference type="Pfam" id="PF17877">
    <property type="entry name" value="Dis3l2_C_term"/>
    <property type="match status" value="1"/>
</dbReference>
<keyword evidence="9" id="KW-1185">Reference proteome</keyword>
<dbReference type="Pfam" id="PF00773">
    <property type="entry name" value="RNB"/>
    <property type="match status" value="2"/>
</dbReference>
<comment type="caution">
    <text evidence="8">The sequence shown here is derived from an EMBL/GenBank/DDBJ whole genome shotgun (WGS) entry which is preliminary data.</text>
</comment>
<protein>
    <submittedName>
        <fullName evidence="8">DIS3-like exonuclease 2</fullName>
    </submittedName>
</protein>
<name>W6UUL1_ECHGR</name>
<evidence type="ECO:0000313" key="8">
    <source>
        <dbReference type="EMBL" id="EUB62067.1"/>
    </source>
</evidence>
<dbReference type="GeneID" id="36338803"/>
<keyword evidence="2" id="KW-0540">Nuclease</keyword>
<dbReference type="Gene3D" id="2.40.50.140">
    <property type="entry name" value="Nucleic acid-binding proteins"/>
    <property type="match status" value="1"/>
</dbReference>
<keyword evidence="5" id="KW-0694">RNA-binding</keyword>
<dbReference type="Gene3D" id="2.40.50.690">
    <property type="match status" value="2"/>
</dbReference>
<keyword evidence="4" id="KW-0269">Exonuclease</keyword>
<dbReference type="InterPro" id="IPR012340">
    <property type="entry name" value="NA-bd_OB-fold"/>
</dbReference>
<dbReference type="InterPro" id="IPR041505">
    <property type="entry name" value="Dis3_CSD2"/>
</dbReference>
<dbReference type="CTD" id="36338803"/>
<evidence type="ECO:0000256" key="1">
    <source>
        <dbReference type="ARBA" id="ARBA00005785"/>
    </source>
</evidence>
<evidence type="ECO:0000256" key="3">
    <source>
        <dbReference type="ARBA" id="ARBA00022801"/>
    </source>
</evidence>
<dbReference type="PROSITE" id="PS01175">
    <property type="entry name" value="RIBONUCLEASE_II"/>
    <property type="match status" value="2"/>
</dbReference>
<feature type="compositionally biased region" description="Polar residues" evidence="6">
    <location>
        <begin position="1936"/>
        <end position="1948"/>
    </location>
</feature>
<dbReference type="OMA" id="SCYEYEE"/>
<accession>W6UUL1</accession>
<feature type="domain" description="RNB" evidence="7">
    <location>
        <begin position="428"/>
        <end position="834"/>
    </location>
</feature>
<feature type="domain" description="RNB" evidence="7">
    <location>
        <begin position="1487"/>
        <end position="2000"/>
    </location>
</feature>
<evidence type="ECO:0000313" key="9">
    <source>
        <dbReference type="Proteomes" id="UP000019149"/>
    </source>
</evidence>
<sequence>MWCDCASNTDNHDAFMVPLNYGSISGHLLRETFYAGFIIDVDFSGYKTPSCEEITCFLQIMTKPAHTNSSQNSDHDRFGNWRKRNSELPRNQSGKQKYDPYWDDVAVADGIQSGQLIIGQLRINPKNYVDAYINHPKGDADVFIPGTRARNRSLNGDMVVLRLEPVKNWRIFDPFLSTKALEWASTTQANLDAGKAAFVTVGEFLRQDPECFAALFANIPHGLKNHLESWTDPTNLPDEPSASLSEAARLPWWQLIQRVGRVVAIHRRLNCRICVGYLRPLPSSSSSRKQRETKREREEEVNSSSMPDWQLALLTPTDSRMCRILIPRSFCPPDFVRQPETFKMVRFVAQITDWPEDSLYAKGRLIRRFDEETMSYIDAETDRILVNAGFALGVEMVTSFPVAVETYVSEKVLTLSSPADLAAEYARRRDFRSQCVFTIDPRTARDLDDALHVRRLPPSEVATLEAKGVRGATFEVGVHIADVSFYVRPEDPVDVEAASRSTSIYLVQLCVPMLPRRLCEDLCSLHPGDDKFTFSVVFLLTEDARILAKWFGRTIIHSRAKLSYEDAQAFLDDPDRDWQPCDLANLEGGADVKEICRSVLILNELALKMRTRRFEDGALQLNQVKPTFTLAETTGLPVGLAPFIVRPANRLVEEWMLAANEAVADLLASRLPRTAFLRRHPPPTMKQSKDARSLLRIIGVDVNVSSAGAIQSSLNRLSGCVSGTSWQHSDNLAELCASMMGCAVEPSDSTATAAVKAETAEEARLLATLNILTRCMNLAEYYCLGAVPDQSASSASFYTSHYALNMTHYTHFTSPIRRYADLIVHRQLALILAAASEKANSPEVAKAYRATCTSKVLARPDQLAAIADHCNARKLDSRKASEESVEVFFTVFVKECGPLTEACSVVSVLKNAFDVLILSTGLMKRVYLNRLDLSCYEYEEAATGDKGVVGAGVLHLQWNMRSSESVVSPKSSAIVASPPSPLLSDPAVLNAVPALAGGDARPPHSLPAPCGCFRQELHLFDLCRCLVALDEASPPNIAKTSEVDAINSSVGGSNGNRLLKLKTESRLILNIDSEPWDLGGPPPMLYPSYNSYWMRVEPVVRLRFLTHQRWLVSIARFKSTRSFRSYDSYWPRPFINRMLNTDLLVEGRLCYTSENSAYVINPSDGNRILLFAKALNRALPNDIVAVKLNKPEQWRVRAFLEDPEDRCNRNTSLIVPAEAEEEFLDESDDDFDPSSSTLKGNLTTKPHFQLTMESNPGRWNSAAATNGGGEGLYPTVREVLQTSPLLLRRLFPGTLTALGLQEQKPLSPLPSRYLLRTGRVVGVLAEDSASRRLVGSLVFESALLLPSAFVEAEGLDEFTRPHRGVIEGRDGLPVAVPSVNCFFVPERIHVPRVKLVPSSVPEDLWANPHKAEGVRYLCKIQDWPATSPYPKGILCGQIGDPREIEPATQEILLSHGICEDEFTEDMLRDLPASEEKFQIPNYEYLRRKDFRSHCVVSVDPSTAKDLDDALHVKMFTKDVFEVGVHIADVSFFVRPMTPLDQEAANRTTSIYLVQRVIPMLPAILSERLCSLNPGVDRLTFSVVFKVDKEGNVLDVWFGRSVIRSCARLSYEDATTLLETPHGELDNLASRIAVQRPFSLSNIKRSITYLDMLAQKMRKRRVENGALLLDKVQLQFDLIPKEAEIKQFPSFSTIYLMDDLSSNHRYFSPGTCFNNINVASSAHGTSSKEALEADSKKLVEGGEPIERPQVWPAGWPRGYAIKQSGRAHHLIEEWMLAANQAVARRLFYHVIQQKHQEILLNADVNTVTTPTMTAAVGSSAAHPTGVERSKSLRTSSMGTVLRRHPAPKVSKMEELVKIVSSAGIALDTTSGGAIRTSLDAYIARLREQGTPESEVESLSTALSYLTYMRMQMALYFSVEDVVDRAIRKVRNGEDAAMSSSTLDTMETAPSSSTSHESWESSLLKFSHHFGLNVPLYTHFTSPIRRYADLLVHRQLADLLGCGHWSCPRPSISPAPSTGSTSTAPCAPRRLTVQAAWCNRMRRETRRAQEESQQLFLAAWIKSSGSVQENAVVLGLGSNKVQLLIPSCGLVLNHQLQKFCRKASSWQMGSNRGANGDTTHAPCVIVEWNEAEGEEGEANEKVTAAASTTTKLSILSVCPVRLTCSSMGFYVKAELLPSSNPSLRVPSKLETEEVLMDNICTSSRINNLRTSFFMNAVNSEEARHVEALTWSLYSVLPILGRRFRVHSKQVAVPPKCPFVKLVIPENPEGGNRKFTMVLCGMGEIVIAVYTNPVLVWLS</sequence>
<dbReference type="KEGG" id="egl:EGR_03088"/>
<dbReference type="STRING" id="6210.W6UUL1"/>
<evidence type="ECO:0000256" key="5">
    <source>
        <dbReference type="ARBA" id="ARBA00022884"/>
    </source>
</evidence>
<dbReference type="Gene3D" id="2.40.50.700">
    <property type="match status" value="2"/>
</dbReference>
<keyword evidence="3" id="KW-0378">Hydrolase</keyword>
<dbReference type="Pfam" id="PF17849">
    <property type="entry name" value="OB_Dis3"/>
    <property type="match status" value="2"/>
</dbReference>
<dbReference type="InterPro" id="IPR050180">
    <property type="entry name" value="RNR_Ribonuclease"/>
</dbReference>
<dbReference type="GO" id="GO:0003723">
    <property type="term" value="F:RNA binding"/>
    <property type="evidence" value="ECO:0007669"/>
    <property type="project" value="UniProtKB-KW"/>
</dbReference>
<proteinExistence type="inferred from homology"/>
<organism evidence="8 9">
    <name type="scientific">Echinococcus granulosus</name>
    <name type="common">Hydatid tapeworm</name>
    <dbReference type="NCBI Taxonomy" id="6210"/>
    <lineage>
        <taxon>Eukaryota</taxon>
        <taxon>Metazoa</taxon>
        <taxon>Spiralia</taxon>
        <taxon>Lophotrochozoa</taxon>
        <taxon>Platyhelminthes</taxon>
        <taxon>Cestoda</taxon>
        <taxon>Eucestoda</taxon>
        <taxon>Cyclophyllidea</taxon>
        <taxon>Taeniidae</taxon>
        <taxon>Echinococcus</taxon>
        <taxon>Echinococcus granulosus group</taxon>
    </lineage>
</organism>
<evidence type="ECO:0000256" key="6">
    <source>
        <dbReference type="SAM" id="MobiDB-lite"/>
    </source>
</evidence>
<feature type="compositionally biased region" description="Basic and acidic residues" evidence="6">
    <location>
        <begin position="289"/>
        <end position="300"/>
    </location>
</feature>
<dbReference type="OrthoDB" id="372421at2759"/>
<dbReference type="GO" id="GO:0000175">
    <property type="term" value="F:3'-5'-RNA exonuclease activity"/>
    <property type="evidence" value="ECO:0007669"/>
    <property type="project" value="TreeGrafter"/>
</dbReference>
<dbReference type="PANTHER" id="PTHR23355:SF9">
    <property type="entry name" value="DIS3-LIKE EXONUCLEASE 2"/>
    <property type="match status" value="1"/>
</dbReference>
<dbReference type="InterPro" id="IPR033771">
    <property type="entry name" value="Rrp44_CSD1"/>
</dbReference>
<feature type="region of interest" description="Disordered" evidence="6">
    <location>
        <begin position="66"/>
        <end position="97"/>
    </location>
</feature>
<dbReference type="GO" id="GO:0010587">
    <property type="term" value="P:miRNA catabolic process"/>
    <property type="evidence" value="ECO:0007669"/>
    <property type="project" value="TreeGrafter"/>
</dbReference>
<feature type="compositionally biased region" description="Basic and acidic residues" evidence="6">
    <location>
        <begin position="73"/>
        <end position="87"/>
    </location>
</feature>
<dbReference type="InterPro" id="IPR001900">
    <property type="entry name" value="RNase_II/R"/>
</dbReference>
<dbReference type="PANTHER" id="PTHR23355">
    <property type="entry name" value="RIBONUCLEASE"/>
    <property type="match status" value="1"/>
</dbReference>
<dbReference type="SMART" id="SM00955">
    <property type="entry name" value="RNB"/>
    <property type="match status" value="2"/>
</dbReference>
<evidence type="ECO:0000259" key="7">
    <source>
        <dbReference type="SMART" id="SM00955"/>
    </source>
</evidence>
<comment type="similarity">
    <text evidence="1">Belongs to the RNR ribonuclease family.</text>
</comment>
<feature type="region of interest" description="Disordered" evidence="6">
    <location>
        <begin position="283"/>
        <end position="303"/>
    </location>
</feature>
<dbReference type="InterPro" id="IPR041093">
    <property type="entry name" value="Dis3l2-like_C"/>
</dbReference>